<reference evidence="1" key="1">
    <citation type="submission" date="2015-12" db="EMBL/GenBank/DDBJ databases">
        <title>Gene expression during late stages of embryo sac development: a critical building block for successful pollen-pistil interactions.</title>
        <authorList>
            <person name="Liu Y."/>
            <person name="Joly V."/>
            <person name="Sabar M."/>
            <person name="Matton D.P."/>
        </authorList>
    </citation>
    <scope>NUCLEOTIDE SEQUENCE</scope>
</reference>
<accession>A0A0V0IMH3</accession>
<dbReference type="EMBL" id="GEDG01004717">
    <property type="protein sequence ID" value="JAP33716.1"/>
    <property type="molecule type" value="Transcribed_RNA"/>
</dbReference>
<dbReference type="AlphaFoldDB" id="A0A0V0IMH3"/>
<protein>
    <submittedName>
        <fullName evidence="1">Putative ovule protein</fullName>
    </submittedName>
</protein>
<proteinExistence type="predicted"/>
<sequence>MRISGEHANCDLRTSTMIQLHHQLIVKLEIKIKFYVLRLVRKKGGLYLLLNQLTEGIGEVASCPVGESIKCIL</sequence>
<name>A0A0V0IMH3_SOLCH</name>
<evidence type="ECO:0000313" key="1">
    <source>
        <dbReference type="EMBL" id="JAP33716.1"/>
    </source>
</evidence>
<organism evidence="1">
    <name type="scientific">Solanum chacoense</name>
    <name type="common">Chaco potato</name>
    <dbReference type="NCBI Taxonomy" id="4108"/>
    <lineage>
        <taxon>Eukaryota</taxon>
        <taxon>Viridiplantae</taxon>
        <taxon>Streptophyta</taxon>
        <taxon>Embryophyta</taxon>
        <taxon>Tracheophyta</taxon>
        <taxon>Spermatophyta</taxon>
        <taxon>Magnoliopsida</taxon>
        <taxon>eudicotyledons</taxon>
        <taxon>Gunneridae</taxon>
        <taxon>Pentapetalae</taxon>
        <taxon>asterids</taxon>
        <taxon>lamiids</taxon>
        <taxon>Solanales</taxon>
        <taxon>Solanaceae</taxon>
        <taxon>Solanoideae</taxon>
        <taxon>Solaneae</taxon>
        <taxon>Solanum</taxon>
    </lineage>
</organism>